<evidence type="ECO:0000256" key="4">
    <source>
        <dbReference type="ARBA" id="ARBA00023274"/>
    </source>
</evidence>
<dbReference type="Pfam" id="PF00076">
    <property type="entry name" value="RRM_1"/>
    <property type="match status" value="1"/>
</dbReference>
<protein>
    <submittedName>
        <fullName evidence="8">U1 small nuclear ribonucleoprotein, putative</fullName>
    </submittedName>
</protein>
<feature type="compositionally biased region" description="Polar residues" evidence="6">
    <location>
        <begin position="25"/>
        <end position="41"/>
    </location>
</feature>
<dbReference type="GO" id="GO:0071011">
    <property type="term" value="C:precatalytic spliceosome"/>
    <property type="evidence" value="ECO:0007669"/>
    <property type="project" value="TreeGrafter"/>
</dbReference>
<dbReference type="GO" id="GO:0071004">
    <property type="term" value="C:U2-type prespliceosome"/>
    <property type="evidence" value="ECO:0007669"/>
    <property type="project" value="TreeGrafter"/>
</dbReference>
<dbReference type="Gene3D" id="3.30.70.330">
    <property type="match status" value="1"/>
</dbReference>
<keyword evidence="3" id="KW-0539">Nucleus</keyword>
<gene>
    <name evidence="8" type="ORF">G210_1650</name>
</gene>
<dbReference type="Proteomes" id="UP000011777">
    <property type="component" value="Unassembled WGS sequence"/>
</dbReference>
<dbReference type="SUPFAM" id="SSF54928">
    <property type="entry name" value="RNA-binding domain, RBD"/>
    <property type="match status" value="1"/>
</dbReference>
<dbReference type="PROSITE" id="PS50102">
    <property type="entry name" value="RRM"/>
    <property type="match status" value="1"/>
</dbReference>
<dbReference type="Pfam" id="PF12220">
    <property type="entry name" value="U1snRNP70_N"/>
    <property type="match status" value="1"/>
</dbReference>
<dbReference type="InterPro" id="IPR012677">
    <property type="entry name" value="Nucleotide-bd_a/b_plait_sf"/>
</dbReference>
<proteinExistence type="predicted"/>
<dbReference type="HOGENOM" id="CLU_045151_4_0_1"/>
<evidence type="ECO:0000256" key="2">
    <source>
        <dbReference type="ARBA" id="ARBA00022884"/>
    </source>
</evidence>
<dbReference type="AlphaFoldDB" id="M3IVN4"/>
<comment type="subcellular location">
    <subcellularLocation>
        <location evidence="1">Nucleus</location>
    </subcellularLocation>
</comment>
<dbReference type="eggNOG" id="KOG0113">
    <property type="taxonomic scope" value="Eukaryota"/>
</dbReference>
<dbReference type="PANTHER" id="PTHR13952:SF5">
    <property type="entry name" value="U1 SMALL NUCLEAR RIBONUCLEOPROTEIN 70 KDA"/>
    <property type="match status" value="1"/>
</dbReference>
<dbReference type="EMBL" id="AOGT01000151">
    <property type="protein sequence ID" value="EMG50681.1"/>
    <property type="molecule type" value="Genomic_DNA"/>
</dbReference>
<sequence>MNDNTEKYPPNIQKLFQPKLPFPHLQSSDYPPENRSTVPIGSISSLKSEIDKYISTELPKLETEVPENPPKIPKIIQHRQRQKDAKIKKLKNEENLQRQLKDWNDPAVFEKMEREFMRDPLKTVFIARLDYNLTEIEISKAFSSFGVIQSVRVIRDKQGKSRGYGFIVYERIGDAQSCVNNLSRNGLKVGNRTILVDIERSRIINTWKPRRLGGGEGGRGRAKDGRNSSVAASGRRTHIANNPSLGIVPPQSRPGQYNQYQAPSHYQSRTQSGPRSYDSRSSPAASIRDKYAKYSSNGTSTEPSSSQSYSYKPTSNDRSIRSIRRND</sequence>
<keyword evidence="9" id="KW-1185">Reference proteome</keyword>
<reference evidence="8 9" key="1">
    <citation type="submission" date="2013-02" db="EMBL/GenBank/DDBJ databases">
        <title>Genome sequence of Candida maltosa Xu316, a potential industrial strain for xylitol and ethanol production.</title>
        <authorList>
            <person name="Yu J."/>
            <person name="Wang Q."/>
            <person name="Geng X."/>
            <person name="Bao W."/>
            <person name="He P."/>
            <person name="Cai J."/>
        </authorList>
    </citation>
    <scope>NUCLEOTIDE SEQUENCE [LARGE SCALE GENOMIC DNA]</scope>
    <source>
        <strain evidence="9">Xu316</strain>
    </source>
</reference>
<dbReference type="InterPro" id="IPR022023">
    <property type="entry name" value="U1snRNP70_N"/>
</dbReference>
<keyword evidence="4 8" id="KW-0687">Ribonucleoprotein</keyword>
<keyword evidence="2 5" id="KW-0694">RNA-binding</keyword>
<dbReference type="InterPro" id="IPR051183">
    <property type="entry name" value="U1_U11-U12_snRNP_70-35kDa"/>
</dbReference>
<dbReference type="SMART" id="SM00360">
    <property type="entry name" value="RRM"/>
    <property type="match status" value="1"/>
</dbReference>
<feature type="compositionally biased region" description="Basic and acidic residues" evidence="6">
    <location>
        <begin position="318"/>
        <end position="327"/>
    </location>
</feature>
<dbReference type="InterPro" id="IPR000504">
    <property type="entry name" value="RRM_dom"/>
</dbReference>
<feature type="compositionally biased region" description="Low complexity" evidence="6">
    <location>
        <begin position="294"/>
        <end position="317"/>
    </location>
</feature>
<evidence type="ECO:0000256" key="6">
    <source>
        <dbReference type="SAM" id="MobiDB-lite"/>
    </source>
</evidence>
<comment type="caution">
    <text evidence="8">The sequence shown here is derived from an EMBL/GenBank/DDBJ whole genome shotgun (WGS) entry which is preliminary data.</text>
</comment>
<feature type="region of interest" description="Disordered" evidence="6">
    <location>
        <begin position="208"/>
        <end position="327"/>
    </location>
</feature>
<dbReference type="OMA" id="KYPPNIQ"/>
<feature type="compositionally biased region" description="Polar residues" evidence="6">
    <location>
        <begin position="253"/>
        <end position="284"/>
    </location>
</feature>
<dbReference type="InterPro" id="IPR035979">
    <property type="entry name" value="RBD_domain_sf"/>
</dbReference>
<dbReference type="PANTHER" id="PTHR13952">
    <property type="entry name" value="U1 SMALL NUCLEAR RIBONUCLEOPROTEIN 70 KD"/>
    <property type="match status" value="1"/>
</dbReference>
<evidence type="ECO:0000259" key="7">
    <source>
        <dbReference type="PROSITE" id="PS50102"/>
    </source>
</evidence>
<evidence type="ECO:0000256" key="1">
    <source>
        <dbReference type="ARBA" id="ARBA00004123"/>
    </source>
</evidence>
<evidence type="ECO:0000313" key="9">
    <source>
        <dbReference type="Proteomes" id="UP000011777"/>
    </source>
</evidence>
<dbReference type="GO" id="GO:0030619">
    <property type="term" value="F:U1 snRNA binding"/>
    <property type="evidence" value="ECO:0007669"/>
    <property type="project" value="TreeGrafter"/>
</dbReference>
<evidence type="ECO:0000313" key="8">
    <source>
        <dbReference type="EMBL" id="EMG50681.1"/>
    </source>
</evidence>
<feature type="region of interest" description="Disordered" evidence="6">
    <location>
        <begin position="1"/>
        <end position="41"/>
    </location>
</feature>
<organism evidence="8 9">
    <name type="scientific">Candida maltosa (strain Xu316)</name>
    <name type="common">Yeast</name>
    <dbReference type="NCBI Taxonomy" id="1245528"/>
    <lineage>
        <taxon>Eukaryota</taxon>
        <taxon>Fungi</taxon>
        <taxon>Dikarya</taxon>
        <taxon>Ascomycota</taxon>
        <taxon>Saccharomycotina</taxon>
        <taxon>Pichiomycetes</taxon>
        <taxon>Debaryomycetaceae</taxon>
        <taxon>Candida/Lodderomyces clade</taxon>
        <taxon>Candida</taxon>
    </lineage>
</organism>
<evidence type="ECO:0000256" key="5">
    <source>
        <dbReference type="PROSITE-ProRule" id="PRU00176"/>
    </source>
</evidence>
<dbReference type="GO" id="GO:0003729">
    <property type="term" value="F:mRNA binding"/>
    <property type="evidence" value="ECO:0007669"/>
    <property type="project" value="TreeGrafter"/>
</dbReference>
<dbReference type="GO" id="GO:0000398">
    <property type="term" value="P:mRNA splicing, via spliceosome"/>
    <property type="evidence" value="ECO:0007669"/>
    <property type="project" value="TreeGrafter"/>
</dbReference>
<name>M3IVN4_CANMX</name>
<dbReference type="GO" id="GO:0005685">
    <property type="term" value="C:U1 snRNP"/>
    <property type="evidence" value="ECO:0007669"/>
    <property type="project" value="TreeGrafter"/>
</dbReference>
<evidence type="ECO:0000256" key="3">
    <source>
        <dbReference type="ARBA" id="ARBA00023242"/>
    </source>
</evidence>
<accession>M3IVN4</accession>
<dbReference type="STRING" id="1245528.M3IVN4"/>
<dbReference type="OrthoDB" id="4207594at2759"/>
<feature type="domain" description="RRM" evidence="7">
    <location>
        <begin position="122"/>
        <end position="201"/>
    </location>
</feature>